<dbReference type="CDD" id="cd02440">
    <property type="entry name" value="AdoMet_MTases"/>
    <property type="match status" value="1"/>
</dbReference>
<organism evidence="2 3">
    <name type="scientific">Desulfurobacterium thermolithotrophum (strain DSM 11699 / BSA)</name>
    <dbReference type="NCBI Taxonomy" id="868864"/>
    <lineage>
        <taxon>Bacteria</taxon>
        <taxon>Pseudomonadati</taxon>
        <taxon>Aquificota</taxon>
        <taxon>Aquificia</taxon>
        <taxon>Desulfurobacteriales</taxon>
        <taxon>Desulfurobacteriaceae</taxon>
        <taxon>Desulfurobacterium</taxon>
    </lineage>
</organism>
<gene>
    <name evidence="2" type="ordered locus">Dester_0459</name>
</gene>
<accession>F0S2P1</accession>
<dbReference type="PROSITE" id="PS51608">
    <property type="entry name" value="SAM_MT_UBIE"/>
    <property type="match status" value="1"/>
</dbReference>
<dbReference type="RefSeq" id="WP_013638071.1">
    <property type="nucleotide sequence ID" value="NC_015185.1"/>
</dbReference>
<reference evidence="3" key="2">
    <citation type="submission" date="2011-02" db="EMBL/GenBank/DDBJ databases">
        <title>The complete genome of Desulfurobacterium thermolithotrophum DSM 11699.</title>
        <authorList>
            <consortium name="US DOE Joint Genome Institute (JGI-PGF)"/>
            <person name="Lucas S."/>
            <person name="Copeland A."/>
            <person name="Lapidus A."/>
            <person name="Bruce D."/>
            <person name="Goodwin L."/>
            <person name="Pitluck S."/>
            <person name="Kyrpides N."/>
            <person name="Mavromatis K."/>
            <person name="Pagani I."/>
            <person name="Ivanova N."/>
            <person name="Mikhailova N."/>
            <person name="Daligault H."/>
            <person name="Detter J.C."/>
            <person name="Tapia R."/>
            <person name="Han C."/>
            <person name="Land M."/>
            <person name="Hauser L."/>
            <person name="Markowitz V."/>
            <person name="Cheng J.-F."/>
            <person name="Hugenholtz P."/>
            <person name="Woyke T."/>
            <person name="Wu D."/>
            <person name="Spring S."/>
            <person name="Brambilla E."/>
            <person name="Klenk H.-P."/>
            <person name="Eisen J.A."/>
        </authorList>
    </citation>
    <scope>NUCLEOTIDE SEQUENCE [LARGE SCALE GENOMIC DNA]</scope>
    <source>
        <strain evidence="3">DSM 11699 / BSA</strain>
    </source>
</reference>
<evidence type="ECO:0000313" key="3">
    <source>
        <dbReference type="Proteomes" id="UP000007102"/>
    </source>
</evidence>
<keyword evidence="1" id="KW-0474">Menaquinone biosynthesis</keyword>
<dbReference type="SUPFAM" id="SSF53335">
    <property type="entry name" value="S-adenosyl-L-methionine-dependent methyltransferases"/>
    <property type="match status" value="1"/>
</dbReference>
<dbReference type="KEGG" id="dte:Dester_0459"/>
<dbReference type="HOGENOM" id="CLU_1194422_0_0_0"/>
<keyword evidence="2" id="KW-0808">Transferase</keyword>
<evidence type="ECO:0000313" key="2">
    <source>
        <dbReference type="EMBL" id="ADY73113.1"/>
    </source>
</evidence>
<proteinExistence type="predicted"/>
<dbReference type="OrthoDB" id="9760689at2"/>
<dbReference type="EMBL" id="CP002543">
    <property type="protein sequence ID" value="ADY73113.1"/>
    <property type="molecule type" value="Genomic_DNA"/>
</dbReference>
<dbReference type="FunCoup" id="F0S2P1">
    <property type="interactions" value="334"/>
</dbReference>
<dbReference type="STRING" id="868864.Dester_0459"/>
<reference evidence="2 3" key="1">
    <citation type="journal article" date="2011" name="Stand. Genomic Sci.">
        <title>Complete genome sequence of the thermophilic sulfur-reducer Desulfurobacterium thermolithotrophum type strain (BSA(T)) from a deep-sea hydrothermal vent.</title>
        <authorList>
            <person name="Goker M."/>
            <person name="Daligault H."/>
            <person name="Mwirichia R."/>
            <person name="Lapidus A."/>
            <person name="Lucas S."/>
            <person name="Deshpande S."/>
            <person name="Pagani I."/>
            <person name="Tapia R."/>
            <person name="Cheng J.F."/>
            <person name="Goodwin L."/>
            <person name="Pitluck S."/>
            <person name="Liolios K."/>
            <person name="Ivanova N."/>
            <person name="Mavromatis K."/>
            <person name="Mikhailova N."/>
            <person name="Pati A."/>
            <person name="Chen A."/>
            <person name="Palaniappan K."/>
            <person name="Han C."/>
            <person name="Land M."/>
            <person name="Hauser L."/>
            <person name="Pan C."/>
            <person name="Brambilla E.M."/>
            <person name="Rohde M."/>
            <person name="Spring S."/>
            <person name="Sikorski J."/>
            <person name="Wirth R."/>
            <person name="Detter J.C."/>
            <person name="Woyke T."/>
            <person name="Bristow J."/>
            <person name="Eisen J.A."/>
            <person name="Markowitz V."/>
            <person name="Hugenholtz P."/>
            <person name="Kyrpides N.C."/>
            <person name="Klenk H.P."/>
        </authorList>
    </citation>
    <scope>NUCLEOTIDE SEQUENCE [LARGE SCALE GENOMIC DNA]</scope>
    <source>
        <strain evidence="3">DSM 11699 / BSA</strain>
    </source>
</reference>
<dbReference type="GO" id="GO:0008168">
    <property type="term" value="F:methyltransferase activity"/>
    <property type="evidence" value="ECO:0007669"/>
    <property type="project" value="UniProtKB-KW"/>
</dbReference>
<dbReference type="eggNOG" id="COG2226">
    <property type="taxonomic scope" value="Bacteria"/>
</dbReference>
<dbReference type="Gene3D" id="3.40.50.150">
    <property type="entry name" value="Vaccinia Virus protein VP39"/>
    <property type="match status" value="1"/>
</dbReference>
<dbReference type="Pfam" id="PF01209">
    <property type="entry name" value="Ubie_methyltran"/>
    <property type="match status" value="1"/>
</dbReference>
<dbReference type="InterPro" id="IPR004033">
    <property type="entry name" value="UbiE/COQ5_MeTrFase"/>
</dbReference>
<dbReference type="GO" id="GO:0009234">
    <property type="term" value="P:menaquinone biosynthetic process"/>
    <property type="evidence" value="ECO:0007669"/>
    <property type="project" value="UniProtKB-KW"/>
</dbReference>
<dbReference type="GO" id="GO:0032259">
    <property type="term" value="P:methylation"/>
    <property type="evidence" value="ECO:0007669"/>
    <property type="project" value="UniProtKB-KW"/>
</dbReference>
<dbReference type="PANTHER" id="PTHR43591">
    <property type="entry name" value="METHYLTRANSFERASE"/>
    <property type="match status" value="1"/>
</dbReference>
<keyword evidence="2" id="KW-0489">Methyltransferase</keyword>
<sequence length="232" mass="26426">MKVKEIFNSNFAIYYEKVINRLSSPIQIDKWRKVLVKKAVAICPNASTAIDCCSGAGNVGKFFLRENPKAKLINCDISKPLLKLAKENFSNKENVFYVCSDNRFFPIKDNSTDILFSSFCVRNSPEPTLTISEAYRVIRSGGVWAILDFFRIEKESSLTKANNFIFKSFMNFTKLVAPSHSEAIDYLFESIKKFYTVTEFKNILLESNFEIAEIKEFMGGVANVLIAIKKEV</sequence>
<dbReference type="Proteomes" id="UP000007102">
    <property type="component" value="Chromosome"/>
</dbReference>
<dbReference type="InterPro" id="IPR029063">
    <property type="entry name" value="SAM-dependent_MTases_sf"/>
</dbReference>
<dbReference type="InParanoid" id="F0S2P1"/>
<evidence type="ECO:0000256" key="1">
    <source>
        <dbReference type="ARBA" id="ARBA00022428"/>
    </source>
</evidence>
<keyword evidence="3" id="KW-1185">Reference proteome</keyword>
<protein>
    <submittedName>
        <fullName evidence="2">Methyltransferase type 11</fullName>
    </submittedName>
</protein>
<dbReference type="AlphaFoldDB" id="F0S2P1"/>
<name>F0S2P1_DESTD</name>